<accession>A0A084JRT1</accession>
<comment type="caution">
    <text evidence="9">The sequence shown here is derived from an EMBL/GenBank/DDBJ whole genome shotgun (WGS) entry which is preliminary data.</text>
</comment>
<proteinExistence type="inferred from homology"/>
<keyword evidence="10" id="KW-1185">Reference proteome</keyword>
<dbReference type="CDD" id="cd19964">
    <property type="entry name" value="PBP1_BMP-like"/>
    <property type="match status" value="1"/>
</dbReference>
<feature type="signal peptide" evidence="7">
    <location>
        <begin position="1"/>
        <end position="27"/>
    </location>
</feature>
<dbReference type="EMBL" id="JPME01000002">
    <property type="protein sequence ID" value="KEZ91665.1"/>
    <property type="molecule type" value="Genomic_DNA"/>
</dbReference>
<sequence length="375" mass="39767">MKKRVWSILMTAALAVSLTGCSGGAGAAKEAGKTVEATAGTTAKAASENGDGKEKTGAGKRVCIVYSGNLGDKSYNDSCNEGAKEAAADYGVEIKNLEGTSAEEWEANFLSACEDGYDLVICSSSNFEEYMKEHCASYPNVKFAIIDTTVEGDNIVSISFAQNQGSFLAGAAAAMFTQKTDIEGVNPDKIIGWVGGMDIPVLHDFFTGYEQGAKYIDPDIKVLQSFAGTWNDPLKGKELTLAQFDQGADIVMNVASGTGPGILEGAKEAGKYAIGVDLNQDNDQPGSILTSMVKRVDTACYLAIQSVVEGTFKGNSTSYLTIKEEGVGLTDFSVMKEHLGDKFPEDIVEKVKELEEKIVSGEIVVENYTGFGANK</sequence>
<gene>
    <name evidence="9" type="ORF">IO98_00330</name>
</gene>
<evidence type="ECO:0000256" key="7">
    <source>
        <dbReference type="SAM" id="SignalP"/>
    </source>
</evidence>
<dbReference type="PROSITE" id="PS51257">
    <property type="entry name" value="PROKAR_LIPOPROTEIN"/>
    <property type="match status" value="1"/>
</dbReference>
<name>A0A084JRT1_9FIRM</name>
<reference evidence="9 10" key="1">
    <citation type="submission" date="2014-07" db="EMBL/GenBank/DDBJ databases">
        <title>Draft genome of Clostridium celerecrescens 152B isolated from sediments associated with methane hydrate from Krishna Godavari basin.</title>
        <authorList>
            <person name="Honkalas V.S."/>
            <person name="Dabir A.P."/>
            <person name="Arora P."/>
            <person name="Dhakephalkar P.K."/>
        </authorList>
    </citation>
    <scope>NUCLEOTIDE SEQUENCE [LARGE SCALE GENOMIC DNA]</scope>
    <source>
        <strain evidence="9 10">152B</strain>
    </source>
</reference>
<dbReference type="OrthoDB" id="9769871at2"/>
<dbReference type="RefSeq" id="WP_038276963.1">
    <property type="nucleotide sequence ID" value="NZ_JPME01000002.1"/>
</dbReference>
<organism evidence="9 10">
    <name type="scientific">Lacrimispora celerecrescens</name>
    <dbReference type="NCBI Taxonomy" id="29354"/>
    <lineage>
        <taxon>Bacteria</taxon>
        <taxon>Bacillati</taxon>
        <taxon>Bacillota</taxon>
        <taxon>Clostridia</taxon>
        <taxon>Lachnospirales</taxon>
        <taxon>Lachnospiraceae</taxon>
        <taxon>Lacrimispora</taxon>
    </lineage>
</organism>
<protein>
    <submittedName>
        <fullName evidence="9">Membrane protein</fullName>
    </submittedName>
</protein>
<keyword evidence="6" id="KW-0449">Lipoprotein</keyword>
<dbReference type="STRING" id="29354.IO98_00330"/>
<evidence type="ECO:0000256" key="6">
    <source>
        <dbReference type="ARBA" id="ARBA00023288"/>
    </source>
</evidence>
<dbReference type="Gene3D" id="3.40.50.2300">
    <property type="match status" value="2"/>
</dbReference>
<dbReference type="Pfam" id="PF02608">
    <property type="entry name" value="Bmp"/>
    <property type="match status" value="1"/>
</dbReference>
<evidence type="ECO:0000313" key="9">
    <source>
        <dbReference type="EMBL" id="KEZ91665.1"/>
    </source>
</evidence>
<dbReference type="SUPFAM" id="SSF53822">
    <property type="entry name" value="Periplasmic binding protein-like I"/>
    <property type="match status" value="1"/>
</dbReference>
<comment type="similarity">
    <text evidence="2">Belongs to the BMP lipoprotein family.</text>
</comment>
<dbReference type="InterPro" id="IPR003760">
    <property type="entry name" value="PnrA-like"/>
</dbReference>
<keyword evidence="4 7" id="KW-0732">Signal</keyword>
<dbReference type="PANTHER" id="PTHR34296">
    <property type="entry name" value="TRANSCRIPTIONAL ACTIVATOR PROTEIN MED"/>
    <property type="match status" value="1"/>
</dbReference>
<dbReference type="Proteomes" id="UP000028525">
    <property type="component" value="Unassembled WGS sequence"/>
</dbReference>
<comment type="subcellular location">
    <subcellularLocation>
        <location evidence="1">Cell membrane</location>
        <topology evidence="1">Lipid-anchor</topology>
    </subcellularLocation>
</comment>
<keyword evidence="3" id="KW-1003">Cell membrane</keyword>
<feature type="chain" id="PRO_5001777412" evidence="7">
    <location>
        <begin position="28"/>
        <end position="375"/>
    </location>
</feature>
<evidence type="ECO:0000313" key="10">
    <source>
        <dbReference type="Proteomes" id="UP000028525"/>
    </source>
</evidence>
<evidence type="ECO:0000256" key="4">
    <source>
        <dbReference type="ARBA" id="ARBA00022729"/>
    </source>
</evidence>
<evidence type="ECO:0000256" key="3">
    <source>
        <dbReference type="ARBA" id="ARBA00022475"/>
    </source>
</evidence>
<evidence type="ECO:0000256" key="1">
    <source>
        <dbReference type="ARBA" id="ARBA00004193"/>
    </source>
</evidence>
<evidence type="ECO:0000256" key="2">
    <source>
        <dbReference type="ARBA" id="ARBA00008610"/>
    </source>
</evidence>
<dbReference type="AlphaFoldDB" id="A0A084JRT1"/>
<dbReference type="InterPro" id="IPR050957">
    <property type="entry name" value="BMP_lipoprotein"/>
</dbReference>
<evidence type="ECO:0000256" key="5">
    <source>
        <dbReference type="ARBA" id="ARBA00023136"/>
    </source>
</evidence>
<evidence type="ECO:0000259" key="8">
    <source>
        <dbReference type="Pfam" id="PF02608"/>
    </source>
</evidence>
<dbReference type="PANTHER" id="PTHR34296:SF2">
    <property type="entry name" value="ABC TRANSPORTER GUANOSINE-BINDING PROTEIN NUPN"/>
    <property type="match status" value="1"/>
</dbReference>
<dbReference type="GO" id="GO:0005886">
    <property type="term" value="C:plasma membrane"/>
    <property type="evidence" value="ECO:0007669"/>
    <property type="project" value="UniProtKB-SubCell"/>
</dbReference>
<keyword evidence="5" id="KW-0472">Membrane</keyword>
<dbReference type="InterPro" id="IPR028082">
    <property type="entry name" value="Peripla_BP_I"/>
</dbReference>
<feature type="domain" description="ABC transporter substrate-binding protein PnrA-like" evidence="8">
    <location>
        <begin position="61"/>
        <end position="366"/>
    </location>
</feature>